<dbReference type="GO" id="GO:0140326">
    <property type="term" value="F:ATPase-coupled intramembrane lipid transporter activity"/>
    <property type="evidence" value="ECO:0007669"/>
    <property type="project" value="UniProtKB-EC"/>
</dbReference>
<evidence type="ECO:0000256" key="12">
    <source>
        <dbReference type="ARBA" id="ARBA00022989"/>
    </source>
</evidence>
<dbReference type="GO" id="GO:0005524">
    <property type="term" value="F:ATP binding"/>
    <property type="evidence" value="ECO:0007669"/>
    <property type="project" value="UniProtKB-UniRule"/>
</dbReference>
<dbReference type="GO" id="GO:0000287">
    <property type="term" value="F:magnesium ion binding"/>
    <property type="evidence" value="ECO:0007669"/>
    <property type="project" value="UniProtKB-UniRule"/>
</dbReference>
<evidence type="ECO:0000259" key="25">
    <source>
        <dbReference type="Pfam" id="PF16212"/>
    </source>
</evidence>
<dbReference type="GO" id="GO:0005789">
    <property type="term" value="C:endoplasmic reticulum membrane"/>
    <property type="evidence" value="ECO:0007669"/>
    <property type="project" value="UniProtKB-SubCell"/>
</dbReference>
<feature type="binding site" evidence="21">
    <location>
        <position position="784"/>
    </location>
    <ligand>
        <name>Mg(2+)</name>
        <dbReference type="ChEBI" id="CHEBI:18420"/>
    </ligand>
</feature>
<evidence type="ECO:0000256" key="20">
    <source>
        <dbReference type="PIRSR" id="PIRSR606539-2"/>
    </source>
</evidence>
<dbReference type="InterPro" id="IPR001757">
    <property type="entry name" value="P_typ_ATPase"/>
</dbReference>
<keyword evidence="7 20" id="KW-0547">Nucleotide-binding</keyword>
<feature type="binding site" evidence="21">
    <location>
        <position position="400"/>
    </location>
    <ligand>
        <name>Mg(2+)</name>
        <dbReference type="ChEBI" id="CHEBI:18420"/>
    </ligand>
</feature>
<feature type="binding site" evidence="20">
    <location>
        <position position="402"/>
    </location>
    <ligand>
        <name>ATP</name>
        <dbReference type="ChEBI" id="CHEBI:30616"/>
    </ligand>
</feature>
<dbReference type="Gene3D" id="3.40.50.1000">
    <property type="entry name" value="HAD superfamily/HAD-like"/>
    <property type="match status" value="1"/>
</dbReference>
<dbReference type="Ensembl" id="ENSAZOT00000006021.1">
    <property type="protein sequence ID" value="ENSAZOP00000005638.1"/>
    <property type="gene ID" value="ENSAZOG00000003462.1"/>
</dbReference>
<keyword evidence="12 22" id="KW-1133">Transmembrane helix</keyword>
<evidence type="ECO:0000256" key="10">
    <source>
        <dbReference type="ARBA" id="ARBA00022842"/>
    </source>
</evidence>
<evidence type="ECO:0000256" key="3">
    <source>
        <dbReference type="ARBA" id="ARBA00008109"/>
    </source>
</evidence>
<evidence type="ECO:0000256" key="7">
    <source>
        <dbReference type="ARBA" id="ARBA00022741"/>
    </source>
</evidence>
<comment type="similarity">
    <text evidence="3 22">Belongs to the cation transport ATPase (P-type) (TC 3.A.3) family. Type IV subfamily.</text>
</comment>
<dbReference type="SUPFAM" id="SSF81665">
    <property type="entry name" value="Calcium ATPase, transmembrane domain M"/>
    <property type="match status" value="1"/>
</dbReference>
<feature type="binding site" evidence="20">
    <location>
        <position position="525"/>
    </location>
    <ligand>
        <name>ATP</name>
        <dbReference type="ChEBI" id="CHEBI:30616"/>
    </ligand>
</feature>
<comment type="catalytic activity">
    <reaction evidence="16 22">
        <text>ATP + H2O + phospholipidSide 1 = ADP + phosphate + phospholipidSide 2.</text>
        <dbReference type="EC" id="7.6.2.1"/>
    </reaction>
</comment>
<dbReference type="GO" id="GO:0007030">
    <property type="term" value="P:Golgi organization"/>
    <property type="evidence" value="ECO:0007669"/>
    <property type="project" value="TreeGrafter"/>
</dbReference>
<evidence type="ECO:0000256" key="5">
    <source>
        <dbReference type="ARBA" id="ARBA00022692"/>
    </source>
</evidence>
<dbReference type="SFLD" id="SFLDF00027">
    <property type="entry name" value="p-type_atpase"/>
    <property type="match status" value="1"/>
</dbReference>
<evidence type="ECO:0000256" key="9">
    <source>
        <dbReference type="ARBA" id="ARBA00022840"/>
    </source>
</evidence>
<evidence type="ECO:0000256" key="15">
    <source>
        <dbReference type="ARBA" id="ARBA00023329"/>
    </source>
</evidence>
<feature type="binding site" evidence="20">
    <location>
        <position position="754"/>
    </location>
    <ligand>
        <name>ATP</name>
        <dbReference type="ChEBI" id="CHEBI:30616"/>
    </ligand>
</feature>
<feature type="transmembrane region" description="Helical" evidence="22">
    <location>
        <begin position="331"/>
        <end position="354"/>
    </location>
</feature>
<evidence type="ECO:0000256" key="14">
    <source>
        <dbReference type="ARBA" id="ARBA00023136"/>
    </source>
</evidence>
<dbReference type="InterPro" id="IPR032631">
    <property type="entry name" value="P-type_ATPase_N"/>
</dbReference>
<dbReference type="SUPFAM" id="SSF81660">
    <property type="entry name" value="Metal cation-transporting ATPase, ATP-binding domain N"/>
    <property type="match status" value="1"/>
</dbReference>
<feature type="region of interest" description="Disordered" evidence="23">
    <location>
        <begin position="1062"/>
        <end position="1095"/>
    </location>
</feature>
<feature type="transmembrane region" description="Helical" evidence="22">
    <location>
        <begin position="995"/>
        <end position="1017"/>
    </location>
</feature>
<dbReference type="Pfam" id="PF16209">
    <property type="entry name" value="PhoLip_ATPase_N"/>
    <property type="match status" value="1"/>
</dbReference>
<reference evidence="26" key="2">
    <citation type="submission" date="2025-09" db="UniProtKB">
        <authorList>
            <consortium name="Ensembl"/>
        </authorList>
    </citation>
    <scope>IDENTIFICATION</scope>
</reference>
<dbReference type="PRINTS" id="PR00119">
    <property type="entry name" value="CATATPASE"/>
</dbReference>
<evidence type="ECO:0000256" key="6">
    <source>
        <dbReference type="ARBA" id="ARBA00022723"/>
    </source>
</evidence>
<feature type="compositionally biased region" description="Pro residues" evidence="23">
    <location>
        <begin position="1083"/>
        <end position="1095"/>
    </location>
</feature>
<organism evidence="26 27">
    <name type="scientific">Anas zonorhyncha</name>
    <name type="common">Eastern spot-billed duck</name>
    <dbReference type="NCBI Taxonomy" id="75864"/>
    <lineage>
        <taxon>Eukaryota</taxon>
        <taxon>Metazoa</taxon>
        <taxon>Chordata</taxon>
        <taxon>Craniata</taxon>
        <taxon>Vertebrata</taxon>
        <taxon>Euteleostomi</taxon>
        <taxon>Archelosauria</taxon>
        <taxon>Archosauria</taxon>
        <taxon>Dinosauria</taxon>
        <taxon>Saurischia</taxon>
        <taxon>Theropoda</taxon>
        <taxon>Coelurosauria</taxon>
        <taxon>Aves</taxon>
        <taxon>Neognathae</taxon>
        <taxon>Galloanserae</taxon>
        <taxon>Anseriformes</taxon>
        <taxon>Anatidae</taxon>
        <taxon>Anatinae</taxon>
        <taxon>Anas</taxon>
    </lineage>
</organism>
<feature type="binding site" evidence="20">
    <location>
        <position position="400"/>
    </location>
    <ligand>
        <name>ATP</name>
        <dbReference type="ChEBI" id="CHEBI:30616"/>
    </ligand>
</feature>
<dbReference type="InterPro" id="IPR018303">
    <property type="entry name" value="ATPase_P-typ_P_site"/>
</dbReference>
<dbReference type="GO" id="GO:0016887">
    <property type="term" value="F:ATP hydrolysis activity"/>
    <property type="evidence" value="ECO:0007669"/>
    <property type="project" value="InterPro"/>
</dbReference>
<feature type="transmembrane region" description="Helical" evidence="22">
    <location>
        <begin position="72"/>
        <end position="89"/>
    </location>
</feature>
<dbReference type="SUPFAM" id="SSF56784">
    <property type="entry name" value="HAD-like"/>
    <property type="match status" value="1"/>
</dbReference>
<dbReference type="EC" id="7.6.2.1" evidence="22"/>
<dbReference type="SFLD" id="SFLDS00003">
    <property type="entry name" value="Haloacid_Dehalogenase"/>
    <property type="match status" value="1"/>
</dbReference>
<evidence type="ECO:0000256" key="22">
    <source>
        <dbReference type="RuleBase" id="RU362033"/>
    </source>
</evidence>
<feature type="binding site" evidence="20">
    <location>
        <position position="581"/>
    </location>
    <ligand>
        <name>ATP</name>
        <dbReference type="ChEBI" id="CHEBI:30616"/>
    </ligand>
</feature>
<feature type="transmembrane region" description="Helical" evidence="22">
    <location>
        <begin position="869"/>
        <end position="890"/>
    </location>
</feature>
<evidence type="ECO:0000256" key="19">
    <source>
        <dbReference type="PIRSR" id="PIRSR606539-1"/>
    </source>
</evidence>
<feature type="binding site" evidence="20">
    <location>
        <position position="663"/>
    </location>
    <ligand>
        <name>ATP</name>
        <dbReference type="ChEBI" id="CHEBI:30616"/>
    </ligand>
</feature>
<proteinExistence type="inferred from homology"/>
<dbReference type="Proteomes" id="UP000694549">
    <property type="component" value="Unplaced"/>
</dbReference>
<feature type="binding site" evidence="20">
    <location>
        <position position="401"/>
    </location>
    <ligand>
        <name>ATP</name>
        <dbReference type="ChEBI" id="CHEBI:30616"/>
    </ligand>
</feature>
<feature type="transmembrane region" description="Helical" evidence="22">
    <location>
        <begin position="837"/>
        <end position="857"/>
    </location>
</feature>
<dbReference type="FunFam" id="3.40.50.1000:FF:000014">
    <property type="entry name" value="Phospholipid-transporting ATPase"/>
    <property type="match status" value="1"/>
</dbReference>
<comment type="cofactor">
    <cofactor evidence="1 21">
        <name>Mg(2+)</name>
        <dbReference type="ChEBI" id="CHEBI:18420"/>
    </cofactor>
</comment>
<feature type="domain" description="P-type ATPase N-terminal" evidence="24">
    <location>
        <begin position="27"/>
        <end position="100"/>
    </location>
</feature>
<evidence type="ECO:0000256" key="4">
    <source>
        <dbReference type="ARBA" id="ARBA00022448"/>
    </source>
</evidence>
<dbReference type="PANTHER" id="PTHR24092">
    <property type="entry name" value="PROBABLE PHOSPHOLIPID-TRANSPORTING ATPASE"/>
    <property type="match status" value="1"/>
</dbReference>
<evidence type="ECO:0000256" key="16">
    <source>
        <dbReference type="ARBA" id="ARBA00034036"/>
    </source>
</evidence>
<dbReference type="GO" id="GO:0005802">
    <property type="term" value="C:trans-Golgi network"/>
    <property type="evidence" value="ECO:0007669"/>
    <property type="project" value="TreeGrafter"/>
</dbReference>
<evidence type="ECO:0000313" key="26">
    <source>
        <dbReference type="Ensembl" id="ENSAZOP00000005638.1"/>
    </source>
</evidence>
<comment type="function">
    <text evidence="17">P4-ATPase flippase which catalyzes the hydrolysis of ATP coupled to the transport of aminophospholipids from the outer to the inner leaflet of various membranes and ensures the maintenance of asymmetric distribution of phospholipids. Phospholipid translocation also seems to be implicated in vesicle formation and in uptake of lipid signaling molecules. May be responsible for the maintenance of asymmetric distribution of phosphatidylserine (PS) in spermatozoa membranes. Involved in acrosome reactions and binding of spermatozoa to zona pellucida.</text>
</comment>
<feature type="domain" description="P-type ATPase C-terminal" evidence="25">
    <location>
        <begin position="806"/>
        <end position="973"/>
    </location>
</feature>
<feature type="active site" description="4-aspartylphosphate intermediate" evidence="19">
    <location>
        <position position="400"/>
    </location>
</feature>
<keyword evidence="11 22" id="KW-1278">Translocase</keyword>
<feature type="binding site" evidence="20">
    <location>
        <position position="548"/>
    </location>
    <ligand>
        <name>ATP</name>
        <dbReference type="ChEBI" id="CHEBI:30616"/>
    </ligand>
</feature>
<keyword evidence="27" id="KW-1185">Reference proteome</keyword>
<evidence type="ECO:0000256" key="13">
    <source>
        <dbReference type="ARBA" id="ARBA00023055"/>
    </source>
</evidence>
<accession>A0A8B9UCL8</accession>
<keyword evidence="15" id="KW-0968">Cytoplasmic vesicle</keyword>
<comment type="subcellular location">
    <subcellularLocation>
        <location evidence="18">Cytoplasmic vesicle</location>
        <location evidence="18">Secretory vesicle</location>
        <location evidence="18">Acrosome membrane</location>
        <topology evidence="18">Multi-pass membrane protein</topology>
    </subcellularLocation>
    <subcellularLocation>
        <location evidence="2">Endoplasmic reticulum membrane</location>
        <topology evidence="2">Multi-pass membrane protein</topology>
    </subcellularLocation>
    <subcellularLocation>
        <location evidence="22">Membrane</location>
        <topology evidence="22">Multi-pass membrane protein</topology>
    </subcellularLocation>
</comment>
<dbReference type="InterPro" id="IPR006539">
    <property type="entry name" value="P-type_ATPase_IV"/>
</dbReference>
<dbReference type="InterPro" id="IPR023214">
    <property type="entry name" value="HAD_sf"/>
</dbReference>
<dbReference type="Pfam" id="PF13246">
    <property type="entry name" value="Cation_ATPase"/>
    <property type="match status" value="1"/>
</dbReference>
<keyword evidence="8" id="KW-0256">Endoplasmic reticulum</keyword>
<evidence type="ECO:0000256" key="21">
    <source>
        <dbReference type="PIRSR" id="PIRSR606539-3"/>
    </source>
</evidence>
<evidence type="ECO:0000256" key="8">
    <source>
        <dbReference type="ARBA" id="ARBA00022824"/>
    </source>
</evidence>
<dbReference type="Pfam" id="PF16212">
    <property type="entry name" value="PhoLip_ATPase_C"/>
    <property type="match status" value="1"/>
</dbReference>
<feature type="binding site" evidence="20">
    <location>
        <position position="760"/>
    </location>
    <ligand>
        <name>ATP</name>
        <dbReference type="ChEBI" id="CHEBI:30616"/>
    </ligand>
</feature>
<evidence type="ECO:0000313" key="27">
    <source>
        <dbReference type="Proteomes" id="UP000694549"/>
    </source>
</evidence>
<evidence type="ECO:0000256" key="17">
    <source>
        <dbReference type="ARBA" id="ARBA00055228"/>
    </source>
</evidence>
<evidence type="ECO:0000256" key="2">
    <source>
        <dbReference type="ARBA" id="ARBA00004477"/>
    </source>
</evidence>
<dbReference type="FunFam" id="3.40.50.1000:FF:000001">
    <property type="entry name" value="Phospholipid-transporting ATPase IC"/>
    <property type="match status" value="1"/>
</dbReference>
<feature type="binding site" evidence="20">
    <location>
        <position position="661"/>
    </location>
    <ligand>
        <name>ATP</name>
        <dbReference type="ChEBI" id="CHEBI:30616"/>
    </ligand>
</feature>
<feature type="binding site" evidence="20">
    <location>
        <position position="484"/>
    </location>
    <ligand>
        <name>ATP</name>
        <dbReference type="ChEBI" id="CHEBI:30616"/>
    </ligand>
</feature>
<dbReference type="GO" id="GO:0002080">
    <property type="term" value="C:acrosomal membrane"/>
    <property type="evidence" value="ECO:0007669"/>
    <property type="project" value="UniProtKB-SubCell"/>
</dbReference>
<dbReference type="AlphaFoldDB" id="A0A8B9UCL8"/>
<evidence type="ECO:0000259" key="24">
    <source>
        <dbReference type="Pfam" id="PF16209"/>
    </source>
</evidence>
<keyword evidence="14 22" id="KW-0472">Membrane</keyword>
<keyword evidence="13" id="KW-0445">Lipid transport</keyword>
<dbReference type="InterPro" id="IPR032630">
    <property type="entry name" value="P_typ_ATPase_c"/>
</dbReference>
<feature type="binding site" evidence="20">
    <location>
        <position position="662"/>
    </location>
    <ligand>
        <name>ATP</name>
        <dbReference type="ChEBI" id="CHEBI:30616"/>
    </ligand>
</feature>
<feature type="binding site" evidence="20">
    <location>
        <position position="783"/>
    </location>
    <ligand>
        <name>ATP</name>
        <dbReference type="ChEBI" id="CHEBI:30616"/>
    </ligand>
</feature>
<evidence type="ECO:0000256" key="23">
    <source>
        <dbReference type="SAM" id="MobiDB-lite"/>
    </source>
</evidence>
<sequence length="1095" mass="123864">MDDRDPASGCLHEKKKLPAFTWEVRANNRSYHMQFKKKFAFCLTKKKYAGNAIKTAKYNILTFLPLNLYEQFHRMANVYFVFVILLQTIPEISTLPWYTLLFPLSCLLTIRALRDLIDDIGRHQSDRNINNRPCEILSGKSFRWQKWCDICVGDIVRLRKESFVPVSDALGPAVCLGRVSSRRGSAGCSFPFALQANTCIVSSDQGRVTCEEPNSRMHSFTGTLQWRGETYSLDSERILLRGCKLRNTNFCYGLVIYAGFDSKIMRNCGKIKRKKTKLDRMMDRLVIIIFLVLLAMSLCLAIASGFWAKTFQEKHTYLSALYKHTAPAKQAFFSFWGFAILLSIIIPMSMYITFEFIYLVNSFFINWDLEMYYAVKDIPAKARSTSLNDQLGQIEYIFSDKTGTLTQNIMSFKKCCINGTVYGNFYCHRGEKMSDSNDVALLEAARRDSDPVLREFLRLLALCHTVMVEERGDQLVYQAASPDEEALVLAARDLGYVFLSRTQDTITISELGVKRTYEVLAMLDFNSDRKRMSVLVRDPQGTIRLYTKGADTVILERLRSRGPSETFTERALDRFAEETLRTLCLASKVVSEAEYCEWSRRHQEASILLQDRVWQLDSLYEEMEQNLELLGVTAIEDKLQDGVPETIQLLKLGNIKVWVLTGDKQETAMNIGYACKLLTDDMEILEEKEVRPQPRVLSPKDKILHTGEVLMKKEGRLWQWLPCRGATDPQEQGSLVEKAFVDLATSCQAVICCRVTPKQKALIVQLVKKHKKVTTLAIGDGANDVNMIKTADIGVGISGLEGMQAVQCSDYALAQFSYLQRLLLVHGRWAYLRICKFLRYFFYKTFAGLMAQVWFAFHSGFTAQPLYEGWFLALYNVFYTAHPVLSVGILEQDVSAKKSLEFPELYAIGQQDELFNYRIFGVTLLHGVSTSLASFYIALWAFKDCVGSKVVGDYESFSVTVATSALLSVLVEVSTGLPFPMLISDASQNALTDPYVLLVVLLSLVEVPTALMSPFSLQKICSKARREPEPSVELRAHVHRGSFRRRSSYAFSHQEGYAGLITRGDSLRTKGTRATGGLHPQGAAPPSPSCHCPSP</sequence>
<dbReference type="PROSITE" id="PS00154">
    <property type="entry name" value="ATPASE_E1_E2"/>
    <property type="match status" value="1"/>
</dbReference>
<dbReference type="NCBIfam" id="TIGR01494">
    <property type="entry name" value="ATPase_P-type"/>
    <property type="match status" value="1"/>
</dbReference>
<keyword evidence="5 22" id="KW-0812">Transmembrane</keyword>
<evidence type="ECO:0000256" key="11">
    <source>
        <dbReference type="ARBA" id="ARBA00022967"/>
    </source>
</evidence>
<evidence type="ECO:0000256" key="18">
    <source>
        <dbReference type="ARBA" id="ARBA00060440"/>
    </source>
</evidence>
<feature type="binding site" evidence="20">
    <location>
        <position position="784"/>
    </location>
    <ligand>
        <name>ATP</name>
        <dbReference type="ChEBI" id="CHEBI:30616"/>
    </ligand>
</feature>
<feature type="binding site" evidence="21">
    <location>
        <position position="780"/>
    </location>
    <ligand>
        <name>Mg(2+)</name>
        <dbReference type="ChEBI" id="CHEBI:18420"/>
    </ligand>
</feature>
<dbReference type="GO" id="GO:0005886">
    <property type="term" value="C:plasma membrane"/>
    <property type="evidence" value="ECO:0007669"/>
    <property type="project" value="TreeGrafter"/>
</dbReference>
<dbReference type="NCBIfam" id="TIGR01652">
    <property type="entry name" value="ATPase-Plipid"/>
    <property type="match status" value="1"/>
</dbReference>
<dbReference type="InterPro" id="IPR044492">
    <property type="entry name" value="P_typ_ATPase_HD_dom"/>
</dbReference>
<dbReference type="InterPro" id="IPR023298">
    <property type="entry name" value="ATPase_P-typ_TM_dom_sf"/>
</dbReference>
<feature type="transmembrane region" description="Helical" evidence="22">
    <location>
        <begin position="919"/>
        <end position="942"/>
    </location>
</feature>
<keyword evidence="9 20" id="KW-0067">ATP-binding</keyword>
<dbReference type="InterPro" id="IPR036412">
    <property type="entry name" value="HAD-like_sf"/>
</dbReference>
<evidence type="ECO:0000256" key="1">
    <source>
        <dbReference type="ARBA" id="ARBA00001946"/>
    </source>
</evidence>
<dbReference type="FunFam" id="3.40.1110.10:FF:000096">
    <property type="entry name" value="Phospholipid-transporting ATPase"/>
    <property type="match status" value="1"/>
</dbReference>
<name>A0A8B9UCL8_9AVES</name>
<protein>
    <recommendedName>
        <fullName evidence="22">Phospholipid-transporting ATPase</fullName>
        <ecNumber evidence="22">7.6.2.1</ecNumber>
    </recommendedName>
</protein>
<feature type="transmembrane region" description="Helical" evidence="22">
    <location>
        <begin position="285"/>
        <end position="308"/>
    </location>
</feature>
<dbReference type="InterPro" id="IPR023299">
    <property type="entry name" value="ATPase_P-typ_cyto_dom_N"/>
</dbReference>
<reference evidence="26" key="1">
    <citation type="submission" date="2025-08" db="UniProtKB">
        <authorList>
            <consortium name="Ensembl"/>
        </authorList>
    </citation>
    <scope>IDENTIFICATION</scope>
</reference>
<dbReference type="PANTHER" id="PTHR24092:SF78">
    <property type="entry name" value="PHOSPHOLIPID-TRANSPORTING ATPASE IK"/>
    <property type="match status" value="1"/>
</dbReference>
<dbReference type="CDD" id="cd02073">
    <property type="entry name" value="P-type_ATPase_APLT_Dnf-like"/>
    <property type="match status" value="1"/>
</dbReference>
<dbReference type="SFLD" id="SFLDG00002">
    <property type="entry name" value="C1.7:_P-type_atpase_like"/>
    <property type="match status" value="1"/>
</dbReference>
<keyword evidence="6 21" id="KW-0479">Metal-binding</keyword>
<feature type="binding site" evidence="21">
    <location>
        <position position="402"/>
    </location>
    <ligand>
        <name>Mg(2+)</name>
        <dbReference type="ChEBI" id="CHEBI:18420"/>
    </ligand>
</feature>
<keyword evidence="10 21" id="KW-0460">Magnesium</keyword>
<dbReference type="GO" id="GO:0045332">
    <property type="term" value="P:phospholipid translocation"/>
    <property type="evidence" value="ECO:0007669"/>
    <property type="project" value="TreeGrafter"/>
</dbReference>
<dbReference type="Gene3D" id="3.40.1110.10">
    <property type="entry name" value="Calcium-transporting ATPase, cytoplasmic domain N"/>
    <property type="match status" value="1"/>
</dbReference>
<keyword evidence="4" id="KW-0813">Transport</keyword>
<feature type="transmembrane region" description="Helical" evidence="22">
    <location>
        <begin position="962"/>
        <end position="983"/>
    </location>
</feature>